<dbReference type="GO" id="GO:0070782">
    <property type="term" value="P:phosphatidylserine exposure on apoptotic cell surface"/>
    <property type="evidence" value="ECO:0007669"/>
    <property type="project" value="TreeGrafter"/>
</dbReference>
<dbReference type="Proteomes" id="UP000276133">
    <property type="component" value="Unassembled WGS sequence"/>
</dbReference>
<feature type="transmembrane region" description="Helical" evidence="7">
    <location>
        <begin position="283"/>
        <end position="307"/>
    </location>
</feature>
<keyword evidence="10" id="KW-1185">Reference proteome</keyword>
<feature type="compositionally biased region" description="Basic and acidic residues" evidence="8">
    <location>
        <begin position="12"/>
        <end position="24"/>
    </location>
</feature>
<evidence type="ECO:0000256" key="3">
    <source>
        <dbReference type="ARBA" id="ARBA00022475"/>
    </source>
</evidence>
<comment type="similarity">
    <text evidence="2 7">Belongs to the XK family.</text>
</comment>
<dbReference type="PANTHER" id="PTHR16024:SF6">
    <property type="entry name" value="XK-RELATED PROTEIN"/>
    <property type="match status" value="1"/>
</dbReference>
<feature type="compositionally biased region" description="Polar residues" evidence="8">
    <location>
        <begin position="161"/>
        <end position="174"/>
    </location>
</feature>
<comment type="subcellular location">
    <subcellularLocation>
        <location evidence="1">Cell membrane</location>
        <topology evidence="1">Multi-pass membrane protein</topology>
    </subcellularLocation>
    <subcellularLocation>
        <location evidence="7">Membrane</location>
        <topology evidence="7">Multi-pass membrane protein</topology>
    </subcellularLocation>
</comment>
<dbReference type="OrthoDB" id="6356248at2759"/>
<dbReference type="STRING" id="10195.A0A3M7Q2R1"/>
<evidence type="ECO:0000256" key="4">
    <source>
        <dbReference type="ARBA" id="ARBA00022692"/>
    </source>
</evidence>
<reference evidence="9 10" key="1">
    <citation type="journal article" date="2018" name="Sci. Rep.">
        <title>Genomic signatures of local adaptation to the degree of environmental predictability in rotifers.</title>
        <authorList>
            <person name="Franch-Gras L."/>
            <person name="Hahn C."/>
            <person name="Garcia-Roger E.M."/>
            <person name="Carmona M.J."/>
            <person name="Serra M."/>
            <person name="Gomez A."/>
        </authorList>
    </citation>
    <scope>NUCLEOTIDE SEQUENCE [LARGE SCALE GENOMIC DNA]</scope>
    <source>
        <strain evidence="9">HYR1</strain>
    </source>
</reference>
<dbReference type="GO" id="GO:0005886">
    <property type="term" value="C:plasma membrane"/>
    <property type="evidence" value="ECO:0007669"/>
    <property type="project" value="UniProtKB-SubCell"/>
</dbReference>
<feature type="transmembrane region" description="Helical" evidence="7">
    <location>
        <begin position="251"/>
        <end position="271"/>
    </location>
</feature>
<feature type="transmembrane region" description="Helical" evidence="7">
    <location>
        <begin position="398"/>
        <end position="418"/>
    </location>
</feature>
<dbReference type="PANTHER" id="PTHR16024">
    <property type="entry name" value="XK-RELATED PROTEIN"/>
    <property type="match status" value="1"/>
</dbReference>
<evidence type="ECO:0000256" key="1">
    <source>
        <dbReference type="ARBA" id="ARBA00004651"/>
    </source>
</evidence>
<dbReference type="GO" id="GO:0043652">
    <property type="term" value="P:engulfment of apoptotic cell"/>
    <property type="evidence" value="ECO:0007669"/>
    <property type="project" value="TreeGrafter"/>
</dbReference>
<comment type="caution">
    <text evidence="9">The sequence shown here is derived from an EMBL/GenBank/DDBJ whole genome shotgun (WGS) entry which is preliminary data.</text>
</comment>
<keyword evidence="5 7" id="KW-1133">Transmembrane helix</keyword>
<feature type="region of interest" description="Disordered" evidence="8">
    <location>
        <begin position="152"/>
        <end position="183"/>
    </location>
</feature>
<keyword evidence="4 7" id="KW-0812">Transmembrane</keyword>
<gene>
    <name evidence="9" type="ORF">BpHYR1_011315</name>
</gene>
<protein>
    <recommendedName>
        <fullName evidence="7">XK-related protein</fullName>
    </recommendedName>
</protein>
<evidence type="ECO:0000256" key="2">
    <source>
        <dbReference type="ARBA" id="ARBA00008789"/>
    </source>
</evidence>
<evidence type="ECO:0000313" key="9">
    <source>
        <dbReference type="EMBL" id="RNA05221.1"/>
    </source>
</evidence>
<feature type="compositionally biased region" description="Polar residues" evidence="8">
    <location>
        <begin position="1"/>
        <end position="11"/>
    </location>
</feature>
<sequence>MINNELETCSNSEEKAAKSEEKIPHTPSSLLSESKTSIKSNACQPSNLETIPEISVLSEGDSESKSKKPNSSRHSTVIFRNRNDSIRHITDKVLSISNDIFRSIENAHELIDLKHSNFSAATQTAAAHAALSHQNPMYDYANQYAINPESLSKEMGETPPENKTGSKLSRNFDSQSEKVPDKSGKVARPIDELNIVDACTERRANFENNFNKLNKKAKSDEIDFRTRRRFIFKNGSKKSIPDDIHISILEVFIYLWGVIAFFADLISDVILSIDYFHSSRFWLAIMTLMFVIVPNFTLSLFSLSWYIDKYESEKKLQEEKKKQLSNPNIVESHLPDTTCGSITFWIMTVLFVVFQLDLVWKYIQGFIYTLKVNHETKKKFWMFYDNLSCYIINVKIKIIFISSIEVITLSIDLLLNLIE</sequence>
<feature type="compositionally biased region" description="Polar residues" evidence="8">
    <location>
        <begin position="26"/>
        <end position="49"/>
    </location>
</feature>
<proteinExistence type="inferred from homology"/>
<evidence type="ECO:0000256" key="5">
    <source>
        <dbReference type="ARBA" id="ARBA00022989"/>
    </source>
</evidence>
<dbReference type="EMBL" id="REGN01007813">
    <property type="protein sequence ID" value="RNA05221.1"/>
    <property type="molecule type" value="Genomic_DNA"/>
</dbReference>
<organism evidence="9 10">
    <name type="scientific">Brachionus plicatilis</name>
    <name type="common">Marine rotifer</name>
    <name type="synonym">Brachionus muelleri</name>
    <dbReference type="NCBI Taxonomy" id="10195"/>
    <lineage>
        <taxon>Eukaryota</taxon>
        <taxon>Metazoa</taxon>
        <taxon>Spiralia</taxon>
        <taxon>Gnathifera</taxon>
        <taxon>Rotifera</taxon>
        <taxon>Eurotatoria</taxon>
        <taxon>Monogononta</taxon>
        <taxon>Pseudotrocha</taxon>
        <taxon>Ploima</taxon>
        <taxon>Brachionidae</taxon>
        <taxon>Brachionus</taxon>
    </lineage>
</organism>
<dbReference type="GO" id="GO:1902742">
    <property type="term" value="P:apoptotic process involved in development"/>
    <property type="evidence" value="ECO:0007669"/>
    <property type="project" value="TreeGrafter"/>
</dbReference>
<feature type="region of interest" description="Disordered" evidence="8">
    <location>
        <begin position="1"/>
        <end position="75"/>
    </location>
</feature>
<keyword evidence="3" id="KW-1003">Cell membrane</keyword>
<evidence type="ECO:0000256" key="8">
    <source>
        <dbReference type="SAM" id="MobiDB-lite"/>
    </source>
</evidence>
<dbReference type="Pfam" id="PF09815">
    <property type="entry name" value="XK-related"/>
    <property type="match status" value="1"/>
</dbReference>
<evidence type="ECO:0000256" key="7">
    <source>
        <dbReference type="RuleBase" id="RU910716"/>
    </source>
</evidence>
<dbReference type="InterPro" id="IPR018629">
    <property type="entry name" value="XK-rel"/>
</dbReference>
<dbReference type="InterPro" id="IPR050895">
    <property type="entry name" value="XK-related_scramblase"/>
</dbReference>
<accession>A0A3M7Q2R1</accession>
<keyword evidence="6 7" id="KW-0472">Membrane</keyword>
<name>A0A3M7Q2R1_BRAPC</name>
<evidence type="ECO:0000313" key="10">
    <source>
        <dbReference type="Proteomes" id="UP000276133"/>
    </source>
</evidence>
<dbReference type="AlphaFoldDB" id="A0A3M7Q2R1"/>
<evidence type="ECO:0000256" key="6">
    <source>
        <dbReference type="ARBA" id="ARBA00023136"/>
    </source>
</evidence>